<proteinExistence type="predicted"/>
<comment type="caution">
    <text evidence="2">The sequence shown here is derived from an EMBL/GenBank/DDBJ whole genome shotgun (WGS) entry which is preliminary data.</text>
</comment>
<accession>A0A7V5H3S7</accession>
<dbReference type="EMBL" id="DRTD01000324">
    <property type="protein sequence ID" value="HHE54995.1"/>
    <property type="molecule type" value="Genomic_DNA"/>
</dbReference>
<organism evidence="2">
    <name type="scientific">Caldithrix abyssi</name>
    <dbReference type="NCBI Taxonomy" id="187145"/>
    <lineage>
        <taxon>Bacteria</taxon>
        <taxon>Pseudomonadati</taxon>
        <taxon>Calditrichota</taxon>
        <taxon>Calditrichia</taxon>
        <taxon>Calditrichales</taxon>
        <taxon>Calditrichaceae</taxon>
        <taxon>Caldithrix</taxon>
    </lineage>
</organism>
<dbReference type="Pfam" id="PF18962">
    <property type="entry name" value="Por_Secre_tail"/>
    <property type="match status" value="1"/>
</dbReference>
<feature type="non-terminal residue" evidence="2">
    <location>
        <position position="1"/>
    </location>
</feature>
<dbReference type="Proteomes" id="UP000886111">
    <property type="component" value="Unassembled WGS sequence"/>
</dbReference>
<dbReference type="NCBIfam" id="TIGR04183">
    <property type="entry name" value="Por_Secre_tail"/>
    <property type="match status" value="1"/>
</dbReference>
<dbReference type="Gene3D" id="2.60.40.4070">
    <property type="match status" value="1"/>
</dbReference>
<dbReference type="InterPro" id="IPR026444">
    <property type="entry name" value="Secre_tail"/>
</dbReference>
<protein>
    <submittedName>
        <fullName evidence="2">T9SS type A sorting domain-containing protein</fullName>
    </submittedName>
</protein>
<reference evidence="2" key="1">
    <citation type="journal article" date="2020" name="mSystems">
        <title>Genome- and Community-Level Interaction Insights into Carbon Utilization and Element Cycling Functions of Hydrothermarchaeota in Hydrothermal Sediment.</title>
        <authorList>
            <person name="Zhou Z."/>
            <person name="Liu Y."/>
            <person name="Xu W."/>
            <person name="Pan J."/>
            <person name="Luo Z.H."/>
            <person name="Li M."/>
        </authorList>
    </citation>
    <scope>NUCLEOTIDE SEQUENCE [LARGE SCALE GENOMIC DNA]</scope>
    <source>
        <strain evidence="2">HyVt-76</strain>
    </source>
</reference>
<feature type="domain" description="Secretion system C-terminal sorting" evidence="1">
    <location>
        <begin position="389"/>
        <end position="464"/>
    </location>
</feature>
<name>A0A7V5H3S7_CALAY</name>
<dbReference type="AlphaFoldDB" id="A0A7V5H3S7"/>
<evidence type="ECO:0000259" key="1">
    <source>
        <dbReference type="Pfam" id="PF18962"/>
    </source>
</evidence>
<evidence type="ECO:0000313" key="2">
    <source>
        <dbReference type="EMBL" id="HHE54995.1"/>
    </source>
</evidence>
<sequence>IKNYPSDGSERPVANAVLAISSAPKGDFGTIQIEPDNIELYFNNTFQFTVSGWDQYFNPYPVTLSQVQFWVDSSLGAIDQNGLFKATSNGGSGYVYATYQGQTDSAFVRIKAIKAIDLEPEFAVTDSLQPVELSIQGLVETGEWIKISAASLDWQLTNSDVGYIDGNLFYGLHEGETQVIAFLDTLSDTISVRVEIGTDTKWLDLMETLDDWQLRGENIDSLHSALQFDSLQHTAGQYSLQLDYQFTYSGSQKADFYLKKKIPVYGVPEQIGIDFKSDGGNHKIYFVVSDNDGQLFKTDMRGYLKDSTRFVEVWQPTSTFTALDNFAQFNYPIQIEYIWFRPGSNANNGETVQGSVYFDNLRVQYPTVTSLIPLNQAQLPNSVRLFPNFPNPFNPKTNIRFTLPKPMLVKVRIFDVRGRLVEQLLNQKLSAGLHQIEWQSGDHASGVYFCQLSTPKNNLIRKMVLIK</sequence>
<gene>
    <name evidence="2" type="ORF">ENL21_04380</name>
</gene>